<name>A0A2N9IU16_FAGSY</name>
<dbReference type="AlphaFoldDB" id="A0A2N9IU16"/>
<sequence>MDSFPWFGNIDSWHRKHVMIQCLVRSRLLLVGLDRNQWHGYRHSQGLPAIEHQKRRP</sequence>
<accession>A0A2N9IU16</accession>
<reference evidence="1" key="1">
    <citation type="submission" date="2018-02" db="EMBL/GenBank/DDBJ databases">
        <authorList>
            <person name="Cohen D.B."/>
            <person name="Kent A.D."/>
        </authorList>
    </citation>
    <scope>NUCLEOTIDE SEQUENCE</scope>
</reference>
<evidence type="ECO:0000313" key="1">
    <source>
        <dbReference type="EMBL" id="SPD27639.1"/>
    </source>
</evidence>
<dbReference type="EMBL" id="OIVN01006201">
    <property type="protein sequence ID" value="SPD27639.1"/>
    <property type="molecule type" value="Genomic_DNA"/>
</dbReference>
<proteinExistence type="predicted"/>
<gene>
    <name evidence="1" type="ORF">FSB_LOCUS55521</name>
</gene>
<protein>
    <submittedName>
        <fullName evidence="1">Uncharacterized protein</fullName>
    </submittedName>
</protein>
<organism evidence="1">
    <name type="scientific">Fagus sylvatica</name>
    <name type="common">Beechnut</name>
    <dbReference type="NCBI Taxonomy" id="28930"/>
    <lineage>
        <taxon>Eukaryota</taxon>
        <taxon>Viridiplantae</taxon>
        <taxon>Streptophyta</taxon>
        <taxon>Embryophyta</taxon>
        <taxon>Tracheophyta</taxon>
        <taxon>Spermatophyta</taxon>
        <taxon>Magnoliopsida</taxon>
        <taxon>eudicotyledons</taxon>
        <taxon>Gunneridae</taxon>
        <taxon>Pentapetalae</taxon>
        <taxon>rosids</taxon>
        <taxon>fabids</taxon>
        <taxon>Fagales</taxon>
        <taxon>Fagaceae</taxon>
        <taxon>Fagus</taxon>
    </lineage>
</organism>